<evidence type="ECO:0000259" key="2">
    <source>
        <dbReference type="Pfam" id="PF09925"/>
    </source>
</evidence>
<feature type="transmembrane region" description="Helical" evidence="1">
    <location>
        <begin position="236"/>
        <end position="255"/>
    </location>
</feature>
<keyword evidence="4" id="KW-1185">Reference proteome</keyword>
<feature type="transmembrane region" description="Helical" evidence="1">
    <location>
        <begin position="151"/>
        <end position="170"/>
    </location>
</feature>
<feature type="transmembrane region" description="Helical" evidence="1">
    <location>
        <begin position="208"/>
        <end position="230"/>
    </location>
</feature>
<reference evidence="3 4" key="1">
    <citation type="journal article" date="2013" name="Int. J. Syst. Evol. Microbiol.">
        <title>Chryseobacterium angstadtii sp. nov., isolated from a newt tank.</title>
        <authorList>
            <person name="Kirk K.E."/>
            <person name="Hoffman J.A."/>
            <person name="Smith K.A."/>
            <person name="Strahan B.L."/>
            <person name="Failor K.C."/>
            <person name="Krebs J.E."/>
            <person name="Gale A.N."/>
            <person name="Do T.D."/>
            <person name="Sontag T.C."/>
            <person name="Batties A.M."/>
            <person name="Mistiszyn K."/>
            <person name="Newman J.D."/>
        </authorList>
    </citation>
    <scope>NUCLEOTIDE SEQUENCE [LARGE SCALE GENOMIC DNA]</scope>
    <source>
        <strain evidence="3 4">KM</strain>
    </source>
</reference>
<dbReference type="InterPro" id="IPR018677">
    <property type="entry name" value="DUF2157"/>
</dbReference>
<feature type="transmembrane region" description="Helical" evidence="1">
    <location>
        <begin position="262"/>
        <end position="282"/>
    </location>
</feature>
<accession>A0A0J7HZF2</accession>
<dbReference type="Proteomes" id="UP000036261">
    <property type="component" value="Unassembled WGS sequence"/>
</dbReference>
<dbReference type="PATRIC" id="fig|558151.6.peg.4311"/>
<evidence type="ECO:0000313" key="4">
    <source>
        <dbReference type="Proteomes" id="UP000036261"/>
    </source>
</evidence>
<dbReference type="Pfam" id="PF09925">
    <property type="entry name" value="DUF2157"/>
    <property type="match status" value="1"/>
</dbReference>
<feature type="transmembrane region" description="Helical" evidence="1">
    <location>
        <begin position="44"/>
        <end position="66"/>
    </location>
</feature>
<feature type="domain" description="DUF2157" evidence="2">
    <location>
        <begin position="41"/>
        <end position="151"/>
    </location>
</feature>
<dbReference type="OrthoDB" id="327621at2"/>
<feature type="transmembrane region" description="Helical" evidence="1">
    <location>
        <begin position="176"/>
        <end position="196"/>
    </location>
</feature>
<feature type="transmembrane region" description="Helical" evidence="1">
    <location>
        <begin position="100"/>
        <end position="121"/>
    </location>
</feature>
<organism evidence="3 4">
    <name type="scientific">Chryseobacterium angstadtii</name>
    <dbReference type="NCBI Taxonomy" id="558151"/>
    <lineage>
        <taxon>Bacteria</taxon>
        <taxon>Pseudomonadati</taxon>
        <taxon>Bacteroidota</taxon>
        <taxon>Flavobacteriia</taxon>
        <taxon>Flavobacteriales</taxon>
        <taxon>Weeksellaceae</taxon>
        <taxon>Chryseobacterium group</taxon>
        <taxon>Chryseobacterium</taxon>
    </lineage>
</organism>
<comment type="caution">
    <text evidence="3">The sequence shown here is derived from an EMBL/GenBank/DDBJ whole genome shotgun (WGS) entry which is preliminary data.</text>
</comment>
<gene>
    <name evidence="3" type="ORF">ACM46_20525</name>
</gene>
<evidence type="ECO:0000313" key="3">
    <source>
        <dbReference type="EMBL" id="KMQ59583.1"/>
    </source>
</evidence>
<protein>
    <submittedName>
        <fullName evidence="3">Membrane-like protein</fullName>
    </submittedName>
</protein>
<name>A0A0J7HZF2_9FLAO</name>
<keyword evidence="1" id="KW-0812">Transmembrane</keyword>
<proteinExistence type="predicted"/>
<dbReference type="EMBL" id="LFND01000007">
    <property type="protein sequence ID" value="KMQ59583.1"/>
    <property type="molecule type" value="Genomic_DNA"/>
</dbReference>
<dbReference type="RefSeq" id="WP_048508650.1">
    <property type="nucleotide sequence ID" value="NZ_LFND01000007.1"/>
</dbReference>
<feature type="transmembrane region" description="Helical" evidence="1">
    <location>
        <begin position="72"/>
        <end position="91"/>
    </location>
</feature>
<feature type="transmembrane region" description="Helical" evidence="1">
    <location>
        <begin position="127"/>
        <end position="144"/>
    </location>
</feature>
<dbReference type="STRING" id="558151.ACM46_20525"/>
<sequence>MKNLQREDIHIISRHSNVTEKGLEKALKENVYNDREMWQKFLRLLLITLGIGFTTAGIIFFFAYNWASLNKFVKFGLIEVLIIATTIIVLLPKINTTTRSIILTGSSFLVGVLFAVFGQIYQTGANAYDFFLVWTLFITLWVAVSNFAPLWLLYIILINTTFILYSQQVARDWPEILIITILFLFNTTVLIASLVLDHYKKIENLPKWFTYILALGAATFATIGMIYGIFDSYEPAFPVLTVVVLIAYGFGIRHGIQSKNGFYLSVIPLSIIMMIAASLFKISDGVEMFLIVSLFIIVSVTLVIMKLINLQKKWKDEK</sequence>
<feature type="transmembrane region" description="Helical" evidence="1">
    <location>
        <begin position="288"/>
        <end position="308"/>
    </location>
</feature>
<keyword evidence="1" id="KW-0472">Membrane</keyword>
<keyword evidence="1" id="KW-1133">Transmembrane helix</keyword>
<evidence type="ECO:0000256" key="1">
    <source>
        <dbReference type="SAM" id="Phobius"/>
    </source>
</evidence>
<dbReference type="AlphaFoldDB" id="A0A0J7HZF2"/>